<evidence type="ECO:0000256" key="4">
    <source>
        <dbReference type="ARBA" id="ARBA00023163"/>
    </source>
</evidence>
<evidence type="ECO:0000259" key="5">
    <source>
        <dbReference type="PROSITE" id="PS50949"/>
    </source>
</evidence>
<proteinExistence type="predicted"/>
<dbReference type="SUPFAM" id="SSF53822">
    <property type="entry name" value="Periplasmic binding protein-like I"/>
    <property type="match status" value="1"/>
</dbReference>
<keyword evidence="4" id="KW-0804">Transcription</keyword>
<dbReference type="SUPFAM" id="SSF46785">
    <property type="entry name" value="Winged helix' DNA-binding domain"/>
    <property type="match status" value="1"/>
</dbReference>
<dbReference type="InterPro" id="IPR036390">
    <property type="entry name" value="WH_DNA-bd_sf"/>
</dbReference>
<dbReference type="Pfam" id="PF00392">
    <property type="entry name" value="GntR"/>
    <property type="match status" value="1"/>
</dbReference>
<feature type="domain" description="HTH gntR-type" evidence="5">
    <location>
        <begin position="3"/>
        <end position="71"/>
    </location>
</feature>
<dbReference type="PRINTS" id="PR00035">
    <property type="entry name" value="HTHGNTR"/>
</dbReference>
<reference evidence="7" key="1">
    <citation type="submission" date="2014-11" db="EMBL/GenBank/DDBJ databases">
        <authorList>
            <person name="Wibberg D."/>
        </authorList>
    </citation>
    <scope>NUCLEOTIDE SEQUENCE [LARGE SCALE GENOMIC DNA]</scope>
    <source>
        <strain evidence="7">L3</strain>
    </source>
</reference>
<evidence type="ECO:0000256" key="3">
    <source>
        <dbReference type="ARBA" id="ARBA00023125"/>
    </source>
</evidence>
<dbReference type="STRING" id="1006576.DTL3_0412"/>
<dbReference type="CDD" id="cd07377">
    <property type="entry name" value="WHTH_GntR"/>
    <property type="match status" value="1"/>
</dbReference>
<dbReference type="InterPro" id="IPR000524">
    <property type="entry name" value="Tscrpt_reg_HTH_GntR"/>
</dbReference>
<dbReference type="CDD" id="cd01541">
    <property type="entry name" value="PBP1_AraR"/>
    <property type="match status" value="1"/>
</dbReference>
<sequence length="353" mass="39822">MKKTKQEIIKEYILDQMRSGHLKKGDKILSENKLAEYFSVSRQTVRKALSDLENEGYLISKRGSGTYVKSVKKDKENIGISTQSLTDYIFPFIVMGAEDQLRNTKYKSFIGNAKNDPVIEKEILERWMDDGVKGLIIDPVVSATKQANIHLLTQISEKIPMVIINSDLDIPKAGILILNDYECGALAADKFLSLGHKKLAVIYKAIHKATVERANGFIDKVKEYKKTTLYELPFHALETSDTAINLIMSLLSLPKDNVPTAIFCSNDLVAMQVVMAAKRLRLEIPKDISIIGFDDADFAQALEISTFRHPKQKFGEKAAQMLLKMIEENNNGKPEKVVEKAEFIERNSIIRKI</sequence>
<organism evidence="6 7">
    <name type="scientific">Defluviitoga tunisiensis</name>
    <dbReference type="NCBI Taxonomy" id="1006576"/>
    <lineage>
        <taxon>Bacteria</taxon>
        <taxon>Thermotogati</taxon>
        <taxon>Thermotogota</taxon>
        <taxon>Thermotogae</taxon>
        <taxon>Petrotogales</taxon>
        <taxon>Petrotogaceae</taxon>
        <taxon>Defluviitoga</taxon>
    </lineage>
</organism>
<dbReference type="OrthoDB" id="47944at2"/>
<accession>A0A0C7NWG3</accession>
<dbReference type="GO" id="GO:0003700">
    <property type="term" value="F:DNA-binding transcription factor activity"/>
    <property type="evidence" value="ECO:0007669"/>
    <property type="project" value="InterPro"/>
</dbReference>
<dbReference type="Gene3D" id="1.10.10.10">
    <property type="entry name" value="Winged helix-like DNA-binding domain superfamily/Winged helix DNA-binding domain"/>
    <property type="match status" value="1"/>
</dbReference>
<dbReference type="Proteomes" id="UP000032809">
    <property type="component" value="Chromosome I"/>
</dbReference>
<dbReference type="HOGENOM" id="CLU_037628_15_0_0"/>
<dbReference type="SMART" id="SM00345">
    <property type="entry name" value="HTH_GNTR"/>
    <property type="match status" value="1"/>
</dbReference>
<dbReference type="PROSITE" id="PS50949">
    <property type="entry name" value="HTH_GNTR"/>
    <property type="match status" value="1"/>
</dbReference>
<keyword evidence="3" id="KW-0238">DNA-binding</keyword>
<keyword evidence="1" id="KW-0678">Repressor</keyword>
<evidence type="ECO:0000256" key="2">
    <source>
        <dbReference type="ARBA" id="ARBA00023015"/>
    </source>
</evidence>
<dbReference type="EMBL" id="LN824141">
    <property type="protein sequence ID" value="CEP77738.1"/>
    <property type="molecule type" value="Genomic_DNA"/>
</dbReference>
<protein>
    <submittedName>
        <fullName evidence="6">Ligand-binding domain of DNA transcription repressor specific for arabinose (AraR)</fullName>
    </submittedName>
</protein>
<gene>
    <name evidence="6" type="ORF">DTL3_0412</name>
</gene>
<dbReference type="PANTHER" id="PTHR30146:SF148">
    <property type="entry name" value="HTH-TYPE TRANSCRIPTIONAL REPRESSOR PURR-RELATED"/>
    <property type="match status" value="1"/>
</dbReference>
<dbReference type="AlphaFoldDB" id="A0A0C7NWG3"/>
<dbReference type="GO" id="GO:0000976">
    <property type="term" value="F:transcription cis-regulatory region binding"/>
    <property type="evidence" value="ECO:0007669"/>
    <property type="project" value="TreeGrafter"/>
</dbReference>
<dbReference type="InterPro" id="IPR028082">
    <property type="entry name" value="Peripla_BP_I"/>
</dbReference>
<dbReference type="InterPro" id="IPR033532">
    <property type="entry name" value="AraR_ligand_bind_dom"/>
</dbReference>
<dbReference type="Gene3D" id="3.40.50.2300">
    <property type="match status" value="2"/>
</dbReference>
<dbReference type="KEGG" id="dtn:DTL3_0412"/>
<dbReference type="PANTHER" id="PTHR30146">
    <property type="entry name" value="LACI-RELATED TRANSCRIPTIONAL REPRESSOR"/>
    <property type="match status" value="1"/>
</dbReference>
<evidence type="ECO:0000313" key="7">
    <source>
        <dbReference type="Proteomes" id="UP000032809"/>
    </source>
</evidence>
<dbReference type="Pfam" id="PF13377">
    <property type="entry name" value="Peripla_BP_3"/>
    <property type="match status" value="1"/>
</dbReference>
<keyword evidence="7" id="KW-1185">Reference proteome</keyword>
<evidence type="ECO:0000313" key="6">
    <source>
        <dbReference type="EMBL" id="CEP77738.1"/>
    </source>
</evidence>
<dbReference type="RefSeq" id="WP_052670270.1">
    <property type="nucleotide sequence ID" value="NZ_LN824141.1"/>
</dbReference>
<keyword evidence="2" id="KW-0805">Transcription regulation</keyword>
<name>A0A0C7NWG3_DEFTU</name>
<evidence type="ECO:0000256" key="1">
    <source>
        <dbReference type="ARBA" id="ARBA00022491"/>
    </source>
</evidence>
<dbReference type="InterPro" id="IPR046335">
    <property type="entry name" value="LacI/GalR-like_sensor"/>
</dbReference>
<dbReference type="InterPro" id="IPR036388">
    <property type="entry name" value="WH-like_DNA-bd_sf"/>
</dbReference>